<organism evidence="1 2">
    <name type="scientific">Sphaerosporella brunnea</name>
    <dbReference type="NCBI Taxonomy" id="1250544"/>
    <lineage>
        <taxon>Eukaryota</taxon>
        <taxon>Fungi</taxon>
        <taxon>Dikarya</taxon>
        <taxon>Ascomycota</taxon>
        <taxon>Pezizomycotina</taxon>
        <taxon>Pezizomycetes</taxon>
        <taxon>Pezizales</taxon>
        <taxon>Pyronemataceae</taxon>
        <taxon>Sphaerosporella</taxon>
    </lineage>
</organism>
<gene>
    <name evidence="1" type="ORF">FN846DRAFT_895709</name>
</gene>
<protein>
    <submittedName>
        <fullName evidence="1">Uncharacterized protein</fullName>
    </submittedName>
</protein>
<accession>A0A5J5EET8</accession>
<reference evidence="1 2" key="1">
    <citation type="submission" date="2019-09" db="EMBL/GenBank/DDBJ databases">
        <title>Draft genome of the ectomycorrhizal ascomycete Sphaerosporella brunnea.</title>
        <authorList>
            <consortium name="DOE Joint Genome Institute"/>
            <person name="Benucci G.M."/>
            <person name="Marozzi G."/>
            <person name="Antonielli L."/>
            <person name="Sanchez S."/>
            <person name="Marco P."/>
            <person name="Wang X."/>
            <person name="Falini L.B."/>
            <person name="Barry K."/>
            <person name="Haridas S."/>
            <person name="Lipzen A."/>
            <person name="Labutti K."/>
            <person name="Grigoriev I.V."/>
            <person name="Murat C."/>
            <person name="Martin F."/>
            <person name="Albertini E."/>
            <person name="Donnini D."/>
            <person name="Bonito G."/>
        </authorList>
    </citation>
    <scope>NUCLEOTIDE SEQUENCE [LARGE SCALE GENOMIC DNA]</scope>
    <source>
        <strain evidence="1 2">Sb_GMNB300</strain>
    </source>
</reference>
<dbReference type="AlphaFoldDB" id="A0A5J5EET8"/>
<dbReference type="EMBL" id="VXIS01000407">
    <property type="protein sequence ID" value="KAA8893741.1"/>
    <property type="molecule type" value="Genomic_DNA"/>
</dbReference>
<keyword evidence="2" id="KW-1185">Reference proteome</keyword>
<evidence type="ECO:0000313" key="2">
    <source>
        <dbReference type="Proteomes" id="UP000326924"/>
    </source>
</evidence>
<evidence type="ECO:0000313" key="1">
    <source>
        <dbReference type="EMBL" id="KAA8893741.1"/>
    </source>
</evidence>
<comment type="caution">
    <text evidence="1">The sequence shown here is derived from an EMBL/GenBank/DDBJ whole genome shotgun (WGS) entry which is preliminary data.</text>
</comment>
<dbReference type="InParanoid" id="A0A5J5EET8"/>
<name>A0A5J5EET8_9PEZI</name>
<sequence length="329" mass="37405">MFGGVHATAYRWLQQHGSPVTHCEYYPSQWYLRRGVRSHSGPVLILTSPATIHEVIAHECMRYIRHVLGESGFLPGNWISYISGQAVDCNYAGQHFVLQPDSSLLFLQHKVPWLVLDVAYSDTAVHSDRKVRPYLFGTQGLVRYGIVVNLYNHESYTRQIINPRQQTRRKLLVQDELRRLLQAPKHAATGGSTVQATTRSLQVQAAEEIRQRLRHQPDLLRCPHDPDGVALLSRRGKIVFATVSVYASRIIHSSVGQHKRLVTEVHAEPIWPVRSRSGFAIEWVQLEYLGLPRQQDHQCWVPFGPLWELIAGLDRGEAPRGEENQAGLV</sequence>
<dbReference type="Proteomes" id="UP000326924">
    <property type="component" value="Unassembled WGS sequence"/>
</dbReference>
<proteinExistence type="predicted"/>